<evidence type="ECO:0000256" key="1">
    <source>
        <dbReference type="ARBA" id="ARBA00023125"/>
    </source>
</evidence>
<sequence length="114" mass="12082">MLKGLGGLGDMAKMMKQAQEMQGKMAQMQEDMENIMVEGVSGAGLVKATATAKGELKGLDIDPSIFNGDDKEVVEDLILAAIKDAQTKAAERAQEEMAKITEGLGLPPGMNLPF</sequence>
<evidence type="ECO:0000256" key="3">
    <source>
        <dbReference type="SAM" id="Coils"/>
    </source>
</evidence>
<dbReference type="GO" id="GO:0005829">
    <property type="term" value="C:cytosol"/>
    <property type="evidence" value="ECO:0007669"/>
    <property type="project" value="TreeGrafter"/>
</dbReference>
<reference evidence="4 5" key="2">
    <citation type="submission" date="2024-08" db="EMBL/GenBank/DDBJ databases">
        <title>Phylogenomic analyses of a clade within the roseobacter group suggest taxonomic reassignments of species of the genera Aestuariivita, Citreicella, Loktanella, Nautella, Pelagibaca, Ruegeria, Thalassobius, Thiobacimonas and Tropicibacter, and the proposal o.</title>
        <authorList>
            <person name="Jeon C.O."/>
        </authorList>
    </citation>
    <scope>NUCLEOTIDE SEQUENCE [LARGE SCALE GENOMIC DNA]</scope>
    <source>
        <strain evidence="4 5">SS1-5</strain>
    </source>
</reference>
<comment type="subunit">
    <text evidence="2">Homodimer.</text>
</comment>
<comment type="function">
    <text evidence="2">Binds to DNA and alters its conformation. May be involved in regulation of gene expression, nucleoid organization and DNA protection.</text>
</comment>
<accession>A0AAN0MCL7</accession>
<comment type="similarity">
    <text evidence="2">Belongs to the YbaB/EbfC family.</text>
</comment>
<keyword evidence="5" id="KW-1185">Reference proteome</keyword>
<dbReference type="Proteomes" id="UP001470809">
    <property type="component" value="Chromosome"/>
</dbReference>
<dbReference type="NCBIfam" id="TIGR00103">
    <property type="entry name" value="DNA_YbaB_EbfC"/>
    <property type="match status" value="1"/>
</dbReference>
<keyword evidence="2" id="KW-0963">Cytoplasm</keyword>
<dbReference type="PIRSF" id="PIRSF004555">
    <property type="entry name" value="UCP004555"/>
    <property type="match status" value="1"/>
</dbReference>
<dbReference type="KEGG" id="yrh:AABB31_09755"/>
<dbReference type="InterPro" id="IPR004401">
    <property type="entry name" value="YbaB/EbfC"/>
</dbReference>
<protein>
    <recommendedName>
        <fullName evidence="2">Nucleoid-associated protein AABB31_09755</fullName>
    </recommendedName>
</protein>
<evidence type="ECO:0000313" key="5">
    <source>
        <dbReference type="Proteomes" id="UP001470809"/>
    </source>
</evidence>
<keyword evidence="1 2" id="KW-0238">DNA-binding</keyword>
<comment type="subcellular location">
    <subcellularLocation>
        <location evidence="2">Cytoplasm</location>
        <location evidence="2">Nucleoid</location>
    </subcellularLocation>
</comment>
<proteinExistence type="inferred from homology"/>
<dbReference type="PANTHER" id="PTHR33449">
    <property type="entry name" value="NUCLEOID-ASSOCIATED PROTEIN YBAB"/>
    <property type="match status" value="1"/>
</dbReference>
<dbReference type="GO" id="GO:0003677">
    <property type="term" value="F:DNA binding"/>
    <property type="evidence" value="ECO:0007669"/>
    <property type="project" value="UniProtKB-UniRule"/>
</dbReference>
<dbReference type="AlphaFoldDB" id="A0AAN0MCL7"/>
<dbReference type="RefSeq" id="WP_373635671.1">
    <property type="nucleotide sequence ID" value="NZ_CP151767.2"/>
</dbReference>
<dbReference type="InterPro" id="IPR036894">
    <property type="entry name" value="YbaB-like_sf"/>
</dbReference>
<dbReference type="EMBL" id="CP151767">
    <property type="protein sequence ID" value="WZU69110.2"/>
    <property type="molecule type" value="Genomic_DNA"/>
</dbReference>
<reference evidence="5" key="1">
    <citation type="submission" date="2024-04" db="EMBL/GenBank/DDBJ databases">
        <title>Phylogenomic analyses of a clade within the roseobacter group suggest taxonomic reassignments of species of the genera Aestuariivita, Citreicella, Loktanella, Nautella, Pelagibaca, Ruegeria, Thalassobius, Thiobacimonas and Tropicibacter, and the proposal o.</title>
        <authorList>
            <person name="Jeon C.O."/>
        </authorList>
    </citation>
    <scope>NUCLEOTIDE SEQUENCE [LARGE SCALE GENOMIC DNA]</scope>
    <source>
        <strain evidence="5">SS1-5</strain>
    </source>
</reference>
<gene>
    <name evidence="4" type="ORF">AABB31_09755</name>
</gene>
<evidence type="ECO:0000313" key="4">
    <source>
        <dbReference type="EMBL" id="WZU69110.2"/>
    </source>
</evidence>
<evidence type="ECO:0000256" key="2">
    <source>
        <dbReference type="HAMAP-Rule" id="MF_00274"/>
    </source>
</evidence>
<keyword evidence="3" id="KW-0175">Coiled coil</keyword>
<dbReference type="Gene3D" id="3.30.1310.10">
    <property type="entry name" value="Nucleoid-associated protein YbaB-like domain"/>
    <property type="match status" value="1"/>
</dbReference>
<dbReference type="Pfam" id="PF02575">
    <property type="entry name" value="YbaB_DNA_bd"/>
    <property type="match status" value="1"/>
</dbReference>
<organism evidence="4 5">
    <name type="scientific">Yoonia rhodophyticola</name>
    <dbReference type="NCBI Taxonomy" id="3137370"/>
    <lineage>
        <taxon>Bacteria</taxon>
        <taxon>Pseudomonadati</taxon>
        <taxon>Pseudomonadota</taxon>
        <taxon>Alphaproteobacteria</taxon>
        <taxon>Rhodobacterales</taxon>
        <taxon>Paracoccaceae</taxon>
        <taxon>Yoonia</taxon>
    </lineage>
</organism>
<dbReference type="PANTHER" id="PTHR33449:SF1">
    <property type="entry name" value="NUCLEOID-ASSOCIATED PROTEIN YBAB"/>
    <property type="match status" value="1"/>
</dbReference>
<feature type="coiled-coil region" evidence="3">
    <location>
        <begin position="11"/>
        <end position="38"/>
    </location>
</feature>
<dbReference type="SUPFAM" id="SSF82607">
    <property type="entry name" value="YbaB-like"/>
    <property type="match status" value="1"/>
</dbReference>
<dbReference type="GO" id="GO:0043590">
    <property type="term" value="C:bacterial nucleoid"/>
    <property type="evidence" value="ECO:0007669"/>
    <property type="project" value="UniProtKB-UniRule"/>
</dbReference>
<name>A0AAN0MCL7_9RHOB</name>
<dbReference type="HAMAP" id="MF_00274">
    <property type="entry name" value="DNA_YbaB_EbfC"/>
    <property type="match status" value="1"/>
</dbReference>